<evidence type="ECO:0000259" key="2">
    <source>
        <dbReference type="Pfam" id="PF08327"/>
    </source>
</evidence>
<name>A0A562UY87_9ACTN</name>
<dbReference type="InterPro" id="IPR023393">
    <property type="entry name" value="START-like_dom_sf"/>
</dbReference>
<evidence type="ECO:0000313" key="4">
    <source>
        <dbReference type="Proteomes" id="UP000321617"/>
    </source>
</evidence>
<dbReference type="Gene3D" id="3.30.530.20">
    <property type="match status" value="1"/>
</dbReference>
<organism evidence="3 4">
    <name type="scientific">Stackebrandtia albiflava</name>
    <dbReference type="NCBI Taxonomy" id="406432"/>
    <lineage>
        <taxon>Bacteria</taxon>
        <taxon>Bacillati</taxon>
        <taxon>Actinomycetota</taxon>
        <taxon>Actinomycetes</taxon>
        <taxon>Glycomycetales</taxon>
        <taxon>Glycomycetaceae</taxon>
        <taxon>Stackebrandtia</taxon>
    </lineage>
</organism>
<accession>A0A562UY87</accession>
<evidence type="ECO:0000256" key="1">
    <source>
        <dbReference type="ARBA" id="ARBA00006817"/>
    </source>
</evidence>
<evidence type="ECO:0000313" key="3">
    <source>
        <dbReference type="EMBL" id="TWJ10604.1"/>
    </source>
</evidence>
<dbReference type="Pfam" id="PF08327">
    <property type="entry name" value="AHSA1"/>
    <property type="match status" value="1"/>
</dbReference>
<dbReference type="RefSeq" id="WP_147141312.1">
    <property type="nucleotide sequence ID" value="NZ_BAABIJ010000003.1"/>
</dbReference>
<dbReference type="EMBL" id="VLLL01000007">
    <property type="protein sequence ID" value="TWJ10604.1"/>
    <property type="molecule type" value="Genomic_DNA"/>
</dbReference>
<dbReference type="Proteomes" id="UP000321617">
    <property type="component" value="Unassembled WGS sequence"/>
</dbReference>
<dbReference type="AlphaFoldDB" id="A0A562UY87"/>
<protein>
    <submittedName>
        <fullName evidence="3">Uncharacterized protein YndB with AHSA1/START domain</fullName>
    </submittedName>
</protein>
<keyword evidence="4" id="KW-1185">Reference proteome</keyword>
<dbReference type="CDD" id="cd07814">
    <property type="entry name" value="SRPBCC_CalC_Aha1-like"/>
    <property type="match status" value="1"/>
</dbReference>
<comment type="caution">
    <text evidence="3">The sequence shown here is derived from an EMBL/GenBank/DDBJ whole genome shotgun (WGS) entry which is preliminary data.</text>
</comment>
<sequence>MYTLTHHARSHAGADRLWRSFTDPNALAAWLWPDPAATAEIALRAGGGWRISAPTLGIGASGVYRSVSAPQRLETTWRWDGESVETEVVVRFSGVGLILTHSGFGSAAERDAHIQGWRDCLARLPDWLDRTPV</sequence>
<gene>
    <name evidence="3" type="ORF">LX16_4023</name>
</gene>
<dbReference type="SUPFAM" id="SSF55961">
    <property type="entry name" value="Bet v1-like"/>
    <property type="match status" value="1"/>
</dbReference>
<comment type="similarity">
    <text evidence="1">Belongs to the AHA1 family.</text>
</comment>
<feature type="domain" description="Activator of Hsp90 ATPase homologue 1/2-like C-terminal" evidence="2">
    <location>
        <begin position="13"/>
        <end position="126"/>
    </location>
</feature>
<dbReference type="OrthoDB" id="8755073at2"/>
<dbReference type="InterPro" id="IPR013538">
    <property type="entry name" value="ASHA1/2-like_C"/>
</dbReference>
<proteinExistence type="inferred from homology"/>
<reference evidence="3 4" key="1">
    <citation type="journal article" date="2013" name="Stand. Genomic Sci.">
        <title>Genomic Encyclopedia of Type Strains, Phase I: The one thousand microbial genomes (KMG-I) project.</title>
        <authorList>
            <person name="Kyrpides N.C."/>
            <person name="Woyke T."/>
            <person name="Eisen J.A."/>
            <person name="Garrity G."/>
            <person name="Lilburn T.G."/>
            <person name="Beck B.J."/>
            <person name="Whitman W.B."/>
            <person name="Hugenholtz P."/>
            <person name="Klenk H.P."/>
        </authorList>
    </citation>
    <scope>NUCLEOTIDE SEQUENCE [LARGE SCALE GENOMIC DNA]</scope>
    <source>
        <strain evidence="3 4">DSM 45044</strain>
    </source>
</reference>